<evidence type="ECO:0000256" key="10">
    <source>
        <dbReference type="ARBA" id="ARBA00048270"/>
    </source>
</evidence>
<dbReference type="PROSITE" id="PS00178">
    <property type="entry name" value="AA_TRNA_LIGASE_I"/>
    <property type="match status" value="1"/>
</dbReference>
<dbReference type="InterPro" id="IPR004514">
    <property type="entry name" value="Gln-tRNA-synth"/>
</dbReference>
<dbReference type="FunFam" id="3.90.800.10:FF:000001">
    <property type="entry name" value="Glutamine--tRNA ligase"/>
    <property type="match status" value="1"/>
</dbReference>
<keyword evidence="6 11" id="KW-0648">Protein biosynthesis</keyword>
<feature type="binding site" evidence="11">
    <location>
        <position position="233"/>
    </location>
    <ligand>
        <name>ATP</name>
        <dbReference type="ChEBI" id="CHEBI:30616"/>
    </ligand>
</feature>
<dbReference type="RefSeq" id="WP_111729978.1">
    <property type="nucleotide sequence ID" value="NZ_QHKO01000004.1"/>
</dbReference>
<dbReference type="Gene3D" id="2.40.240.10">
    <property type="entry name" value="Ribosomal Protein L25, Chain P"/>
    <property type="match status" value="2"/>
</dbReference>
<name>A0A328CB19_9DELT</name>
<feature type="binding site" evidence="11">
    <location>
        <begin position="263"/>
        <end position="264"/>
    </location>
    <ligand>
        <name>ATP</name>
        <dbReference type="ChEBI" id="CHEBI:30616"/>
    </ligand>
</feature>
<dbReference type="InterPro" id="IPR020061">
    <property type="entry name" value="Glu_tRNA_lig_a-bdl"/>
</dbReference>
<dbReference type="SUPFAM" id="SSF50715">
    <property type="entry name" value="Ribosomal protein L25-like"/>
    <property type="match status" value="1"/>
</dbReference>
<feature type="region of interest" description="Disordered" evidence="13">
    <location>
        <begin position="555"/>
        <end position="610"/>
    </location>
</feature>
<dbReference type="FunFam" id="3.40.50.620:FF:000037">
    <property type="entry name" value="Glutamine--tRNA ligase cytoplasmic"/>
    <property type="match status" value="1"/>
</dbReference>
<dbReference type="InterPro" id="IPR003789">
    <property type="entry name" value="Asn/Gln_tRNA_amidoTrase-B-like"/>
</dbReference>
<dbReference type="Gene3D" id="3.90.800.10">
    <property type="entry name" value="Glutamyl-tRNA Synthetase, Domain 3"/>
    <property type="match status" value="1"/>
</dbReference>
<evidence type="ECO:0000256" key="2">
    <source>
        <dbReference type="ARBA" id="ARBA00022490"/>
    </source>
</evidence>
<dbReference type="AlphaFoldDB" id="A0A328CB19"/>
<protein>
    <recommendedName>
        <fullName evidence="11">Glutamine--tRNA ligase</fullName>
        <ecNumber evidence="11">6.1.1.18</ecNumber>
    </recommendedName>
    <alternativeName>
        <fullName evidence="11">Glutaminyl-tRNA synthetase</fullName>
        <shortName evidence="11">GlnRS</shortName>
    </alternativeName>
</protein>
<accession>A0A328CB19</accession>
<keyword evidence="16" id="KW-1185">Reference proteome</keyword>
<evidence type="ECO:0000256" key="12">
    <source>
        <dbReference type="RuleBase" id="RU363037"/>
    </source>
</evidence>
<comment type="caution">
    <text evidence="11">Lacks conserved residue(s) required for the propagation of feature annotation.</text>
</comment>
<dbReference type="OrthoDB" id="9807503at2"/>
<dbReference type="InterPro" id="IPR018027">
    <property type="entry name" value="Asn/Gln_amidotransferase"/>
</dbReference>
<evidence type="ECO:0000256" key="9">
    <source>
        <dbReference type="ARBA" id="ARBA00047913"/>
    </source>
</evidence>
<comment type="subunit">
    <text evidence="1">Heterotrimer of A, B and C subunits.</text>
</comment>
<feature type="binding site" evidence="11">
    <location>
        <position position="214"/>
    </location>
    <ligand>
        <name>L-glutamine</name>
        <dbReference type="ChEBI" id="CHEBI:58359"/>
    </ligand>
</feature>
<comment type="catalytic activity">
    <reaction evidence="9">
        <text>L-glutamyl-tRNA(Gln) + L-glutamine + ATP + H2O = L-glutaminyl-tRNA(Gln) + L-glutamate + ADP + phosphate + H(+)</text>
        <dbReference type="Rhea" id="RHEA:17521"/>
        <dbReference type="Rhea" id="RHEA-COMP:9681"/>
        <dbReference type="Rhea" id="RHEA-COMP:9684"/>
        <dbReference type="ChEBI" id="CHEBI:15377"/>
        <dbReference type="ChEBI" id="CHEBI:15378"/>
        <dbReference type="ChEBI" id="CHEBI:29985"/>
        <dbReference type="ChEBI" id="CHEBI:30616"/>
        <dbReference type="ChEBI" id="CHEBI:43474"/>
        <dbReference type="ChEBI" id="CHEBI:58359"/>
        <dbReference type="ChEBI" id="CHEBI:78520"/>
        <dbReference type="ChEBI" id="CHEBI:78521"/>
        <dbReference type="ChEBI" id="CHEBI:456216"/>
    </reaction>
</comment>
<keyword evidence="2 11" id="KW-0963">Cytoplasm</keyword>
<comment type="catalytic activity">
    <reaction evidence="8">
        <text>L-aspartyl-tRNA(Asn) + L-glutamine + ATP + H2O = L-asparaginyl-tRNA(Asn) + L-glutamate + ADP + phosphate + 2 H(+)</text>
        <dbReference type="Rhea" id="RHEA:14513"/>
        <dbReference type="Rhea" id="RHEA-COMP:9674"/>
        <dbReference type="Rhea" id="RHEA-COMP:9677"/>
        <dbReference type="ChEBI" id="CHEBI:15377"/>
        <dbReference type="ChEBI" id="CHEBI:15378"/>
        <dbReference type="ChEBI" id="CHEBI:29985"/>
        <dbReference type="ChEBI" id="CHEBI:30616"/>
        <dbReference type="ChEBI" id="CHEBI:43474"/>
        <dbReference type="ChEBI" id="CHEBI:58359"/>
        <dbReference type="ChEBI" id="CHEBI:78515"/>
        <dbReference type="ChEBI" id="CHEBI:78516"/>
        <dbReference type="ChEBI" id="CHEBI:456216"/>
    </reaction>
</comment>
<evidence type="ECO:0000256" key="3">
    <source>
        <dbReference type="ARBA" id="ARBA00022598"/>
    </source>
</evidence>
<evidence type="ECO:0000256" key="11">
    <source>
        <dbReference type="HAMAP-Rule" id="MF_00126"/>
    </source>
</evidence>
<feature type="domain" description="Asn/Gln amidotransferase" evidence="14">
    <location>
        <begin position="643"/>
        <end position="789"/>
    </location>
</feature>
<dbReference type="GO" id="GO:0050566">
    <property type="term" value="F:asparaginyl-tRNA synthase (glutamine-hydrolyzing) activity"/>
    <property type="evidence" value="ECO:0007669"/>
    <property type="project" value="RHEA"/>
</dbReference>
<dbReference type="Pfam" id="PF20974">
    <property type="entry name" value="tRNA-synt_1c_C2"/>
    <property type="match status" value="1"/>
</dbReference>
<keyword evidence="3 11" id="KW-0436">Ligase</keyword>
<evidence type="ECO:0000256" key="6">
    <source>
        <dbReference type="ARBA" id="ARBA00022917"/>
    </source>
</evidence>
<dbReference type="GO" id="GO:0004819">
    <property type="term" value="F:glutamine-tRNA ligase activity"/>
    <property type="evidence" value="ECO:0007669"/>
    <property type="project" value="UniProtKB-UniRule"/>
</dbReference>
<evidence type="ECO:0000313" key="16">
    <source>
        <dbReference type="Proteomes" id="UP000249169"/>
    </source>
</evidence>
<dbReference type="NCBIfam" id="NF011291">
    <property type="entry name" value="PRK14703.1"/>
    <property type="match status" value="1"/>
</dbReference>
<dbReference type="InterPro" id="IPR020059">
    <property type="entry name" value="Glu/Gln-tRNA-synth_Ib_codon-bd"/>
</dbReference>
<sequence>MTNSSDAPTPSNFIHDIIDADLEAGRVQKVVTRFPPEPNGYLHIGHAKSIVLNFGIAQKYGGECHLRFDDTNPLTEDEEYVASIQNDVRWLGYDWDEHLYFASNYFEKMYACAVHLVKEGKAYVDSQSQEEIREMRGTLTRAGQPSPYRERSVAENLELLEKMRAGEFGDGEHVLRAKIDMSNPNMLMRDPLLYRIRHATHHNTGDAWCIYPMYDFAHALEDAFESVTHSICTLEFENNRELYDWVIANSPVESEPHQYEFARLNLGYTVMSKRKLLQLVRDEEVEGWDDPRMPTIAGMRRRGVPPEALRNFCQLIGVAKANSTVDIQLLEYTIRDELNMKAPRVMAVIDPVKVTITNFPEGEVDWLDADYFPHDVPLEGTRKVPFSRELYIERDDYLEDAPKKWYRLKPGAEVRLRYGYYITCTEAIYGEDGELQELLCTYDPESRGGSTPDERKVRGTIHWVSATHAKAATFNLYDRLFTVERPDGDAEVDFQEYLNPDSLVVARGFVEPSVAEDAADVRYQFERQGYFWRDESSQDDALVFNRIVGLRDSWAKQQKKEAPKPAASKKAAPKPAAVKASKGQGEKGAAGEDRPNKRPASYERDQARAADPQLAACQVRYAEELGLSEDDADLLSGDRDVSSFFEAALQAYDRPQVVAPWIVNEVLPLVAEEQTVASLSVSPTDVATLVKMVDDDRITTAVSREVLAAVLASEGDPETIVRERGLEKVSDAESLKPVIAEVMARHPDNVTRYREGKTTLLGFFIGQVMKATGGAADAVKVRQMLEQELAGE</sequence>
<feature type="compositionally biased region" description="Basic and acidic residues" evidence="13">
    <location>
        <begin position="589"/>
        <end position="608"/>
    </location>
</feature>
<dbReference type="HAMAP" id="MF_00126">
    <property type="entry name" value="Gln_tRNA_synth"/>
    <property type="match status" value="1"/>
</dbReference>
<dbReference type="InterPro" id="IPR011035">
    <property type="entry name" value="Ribosomal_bL25/Gln-tRNA_synth"/>
</dbReference>
<dbReference type="InterPro" id="IPR050132">
    <property type="entry name" value="Gln/Glu-tRNA_Ligase"/>
</dbReference>
<dbReference type="Gene3D" id="1.10.10.410">
    <property type="match status" value="1"/>
</dbReference>
<evidence type="ECO:0000256" key="4">
    <source>
        <dbReference type="ARBA" id="ARBA00022741"/>
    </source>
</evidence>
<feature type="binding site" evidence="11">
    <location>
        <position position="69"/>
    </location>
    <ligand>
        <name>L-glutamine</name>
        <dbReference type="ChEBI" id="CHEBI:58359"/>
    </ligand>
</feature>
<dbReference type="Gene3D" id="3.40.50.620">
    <property type="entry name" value="HUPs"/>
    <property type="match status" value="1"/>
</dbReference>
<comment type="similarity">
    <text evidence="11 12">Belongs to the class-I aminoacyl-tRNA synthetase family.</text>
</comment>
<feature type="compositionally biased region" description="Low complexity" evidence="13">
    <location>
        <begin position="564"/>
        <end position="582"/>
    </location>
</feature>
<dbReference type="Pfam" id="PF03950">
    <property type="entry name" value="tRNA-synt_1c_C"/>
    <property type="match status" value="1"/>
</dbReference>
<feature type="binding site" evidence="11">
    <location>
        <begin position="43"/>
        <end position="49"/>
    </location>
    <ligand>
        <name>ATP</name>
        <dbReference type="ChEBI" id="CHEBI:30616"/>
    </ligand>
</feature>
<dbReference type="Gene3D" id="1.10.1160.10">
    <property type="entry name" value="Glutamyl-trna Synthetase, Domain 2"/>
    <property type="match status" value="1"/>
</dbReference>
<dbReference type="GO" id="GO:0006424">
    <property type="term" value="P:glutamyl-tRNA aminoacylation"/>
    <property type="evidence" value="ECO:0007669"/>
    <property type="project" value="UniProtKB-UniRule"/>
</dbReference>
<gene>
    <name evidence="11" type="primary">glnS</name>
    <name evidence="15" type="ORF">DL240_11200</name>
</gene>
<feature type="short sequence motif" description="'HIGH' region" evidence="11">
    <location>
        <begin position="36"/>
        <end position="46"/>
    </location>
</feature>
<dbReference type="GO" id="GO:0006425">
    <property type="term" value="P:glutaminyl-tRNA aminoacylation"/>
    <property type="evidence" value="ECO:0007669"/>
    <property type="project" value="UniProtKB-UniRule"/>
</dbReference>
<dbReference type="EMBL" id="QHKO01000004">
    <property type="protein sequence ID" value="RAL22407.1"/>
    <property type="molecule type" value="Genomic_DNA"/>
</dbReference>
<comment type="catalytic activity">
    <reaction evidence="10 11">
        <text>tRNA(Gln) + L-glutamine + ATP = L-glutaminyl-tRNA(Gln) + AMP + diphosphate</text>
        <dbReference type="Rhea" id="RHEA:20121"/>
        <dbReference type="Rhea" id="RHEA-COMP:9662"/>
        <dbReference type="Rhea" id="RHEA-COMP:9681"/>
        <dbReference type="ChEBI" id="CHEBI:30616"/>
        <dbReference type="ChEBI" id="CHEBI:33019"/>
        <dbReference type="ChEBI" id="CHEBI:58359"/>
        <dbReference type="ChEBI" id="CHEBI:78442"/>
        <dbReference type="ChEBI" id="CHEBI:78521"/>
        <dbReference type="ChEBI" id="CHEBI:456215"/>
        <dbReference type="EC" id="6.1.1.18"/>
    </reaction>
</comment>
<dbReference type="SUPFAM" id="SSF89095">
    <property type="entry name" value="GatB/YqeY motif"/>
    <property type="match status" value="1"/>
</dbReference>
<dbReference type="GO" id="GO:0050567">
    <property type="term" value="F:glutaminyl-tRNA synthase (glutamine-hydrolyzing) activity"/>
    <property type="evidence" value="ECO:0007669"/>
    <property type="project" value="RHEA"/>
</dbReference>
<dbReference type="GO" id="GO:0005524">
    <property type="term" value="F:ATP binding"/>
    <property type="evidence" value="ECO:0007669"/>
    <property type="project" value="UniProtKB-UniRule"/>
</dbReference>
<feature type="binding site" evidence="11">
    <location>
        <begin position="37"/>
        <end position="39"/>
    </location>
    <ligand>
        <name>ATP</name>
        <dbReference type="ChEBI" id="CHEBI:30616"/>
    </ligand>
</feature>
<dbReference type="Pfam" id="PF00749">
    <property type="entry name" value="tRNA-synt_1c"/>
    <property type="match status" value="1"/>
</dbReference>
<dbReference type="FunFam" id="1.10.1160.10:FF:000001">
    <property type="entry name" value="Glutamine--tRNA ligase"/>
    <property type="match status" value="1"/>
</dbReference>
<evidence type="ECO:0000256" key="5">
    <source>
        <dbReference type="ARBA" id="ARBA00022840"/>
    </source>
</evidence>
<dbReference type="InterPro" id="IPR020056">
    <property type="entry name" value="Rbsml_bL25/Gln-tRNA_synth_N"/>
</dbReference>
<dbReference type="InterPro" id="IPR020058">
    <property type="entry name" value="Glu/Gln-tRNA-synth_Ib_cat-dom"/>
</dbReference>
<keyword evidence="4 11" id="KW-0547">Nucleotide-binding</keyword>
<dbReference type="InterPro" id="IPR023168">
    <property type="entry name" value="GatB_Yqey_C_2"/>
</dbReference>
<dbReference type="FunFam" id="1.10.10.410:FF:000001">
    <property type="entry name" value="Aspartyl/glutamyl-tRNA(Asn/Gln) amidotransferase subunit B"/>
    <property type="match status" value="1"/>
</dbReference>
<dbReference type="InterPro" id="IPR001412">
    <property type="entry name" value="aa-tRNA-synth_I_CS"/>
</dbReference>
<organism evidence="15 16">
    <name type="scientific">Lujinxingia litoralis</name>
    <dbReference type="NCBI Taxonomy" id="2211119"/>
    <lineage>
        <taxon>Bacteria</taxon>
        <taxon>Deltaproteobacteria</taxon>
        <taxon>Bradymonadales</taxon>
        <taxon>Lujinxingiaceae</taxon>
        <taxon>Lujinxingia</taxon>
    </lineage>
</organism>
<evidence type="ECO:0000256" key="13">
    <source>
        <dbReference type="SAM" id="MobiDB-lite"/>
    </source>
</evidence>
<dbReference type="InterPro" id="IPR049437">
    <property type="entry name" value="tRNA-synt_1c_C2"/>
</dbReference>
<dbReference type="EC" id="6.1.1.18" evidence="11"/>
<comment type="subcellular location">
    <subcellularLocation>
        <location evidence="11">Cytoplasm</location>
    </subcellularLocation>
</comment>
<comment type="caution">
    <text evidence="15">The sequence shown here is derived from an EMBL/GenBank/DDBJ whole genome shotgun (WGS) entry which is preliminary data.</text>
</comment>
<evidence type="ECO:0000256" key="8">
    <source>
        <dbReference type="ARBA" id="ARBA00047380"/>
    </source>
</evidence>
<reference evidence="15 16" key="1">
    <citation type="submission" date="2018-05" db="EMBL/GenBank/DDBJ databases">
        <title>Lujinxingia marina gen. nov. sp. nov., a new facultative anaerobic member of the class Deltaproteobacteria, and proposal of Lujinxingaceae fam. nov.</title>
        <authorList>
            <person name="Li C.-M."/>
        </authorList>
    </citation>
    <scope>NUCLEOTIDE SEQUENCE [LARGE SCALE GENOMIC DNA]</scope>
    <source>
        <strain evidence="15 16">B210</strain>
    </source>
</reference>
<evidence type="ECO:0000256" key="7">
    <source>
        <dbReference type="ARBA" id="ARBA00023146"/>
    </source>
</evidence>
<dbReference type="NCBIfam" id="TIGR00440">
    <property type="entry name" value="glnS"/>
    <property type="match status" value="1"/>
</dbReference>
<dbReference type="SMART" id="SM00845">
    <property type="entry name" value="GatB_Yqey"/>
    <property type="match status" value="1"/>
</dbReference>
<proteinExistence type="inferred from homology"/>
<dbReference type="InterPro" id="IPR014729">
    <property type="entry name" value="Rossmann-like_a/b/a_fold"/>
</dbReference>
<dbReference type="PANTHER" id="PTHR43097">
    <property type="entry name" value="GLUTAMINE-TRNA LIGASE"/>
    <property type="match status" value="1"/>
</dbReference>
<comment type="subunit">
    <text evidence="11">Monomer.</text>
</comment>
<feature type="binding site" evidence="11">
    <location>
        <begin position="271"/>
        <end position="273"/>
    </location>
    <ligand>
        <name>ATP</name>
        <dbReference type="ChEBI" id="CHEBI:30616"/>
    </ligand>
</feature>
<evidence type="ECO:0000259" key="14">
    <source>
        <dbReference type="SMART" id="SM00845"/>
    </source>
</evidence>
<dbReference type="Pfam" id="PF02637">
    <property type="entry name" value="GatB_Yqey"/>
    <property type="match status" value="1"/>
</dbReference>
<dbReference type="InterPro" id="IPR022861">
    <property type="entry name" value="Gln_tRNA_ligase_bac"/>
</dbReference>
<dbReference type="GO" id="GO:0005829">
    <property type="term" value="C:cytosol"/>
    <property type="evidence" value="ECO:0007669"/>
    <property type="project" value="TreeGrafter"/>
</dbReference>
<dbReference type="Proteomes" id="UP000249169">
    <property type="component" value="Unassembled WGS sequence"/>
</dbReference>
<evidence type="ECO:0000256" key="1">
    <source>
        <dbReference type="ARBA" id="ARBA00011123"/>
    </source>
</evidence>
<keyword evidence="7 11" id="KW-0030">Aminoacyl-tRNA synthetase</keyword>
<dbReference type="PRINTS" id="PR00987">
    <property type="entry name" value="TRNASYNTHGLU"/>
</dbReference>
<feature type="short sequence motif" description="'KMSKS' region" evidence="11">
    <location>
        <begin position="270"/>
        <end position="274"/>
    </location>
</feature>
<dbReference type="InterPro" id="IPR000924">
    <property type="entry name" value="Glu/Gln-tRNA-synth"/>
</dbReference>
<dbReference type="SUPFAM" id="SSF52374">
    <property type="entry name" value="Nucleotidylyl transferase"/>
    <property type="match status" value="1"/>
</dbReference>
<dbReference type="CDD" id="cd00807">
    <property type="entry name" value="GlnRS_core"/>
    <property type="match status" value="1"/>
</dbReference>
<evidence type="ECO:0000313" key="15">
    <source>
        <dbReference type="EMBL" id="RAL22407.1"/>
    </source>
</evidence>
<keyword evidence="5 11" id="KW-0067">ATP-binding</keyword>
<dbReference type="PANTHER" id="PTHR43097:SF5">
    <property type="entry name" value="GLUTAMATE--TRNA LIGASE"/>
    <property type="match status" value="1"/>
</dbReference>